<sequence length="203" mass="22763">MKGKQFFTLLLFLFVLTSGFKYRTNGLTPVKWILSKECSLKVNGSTNINKFSCVIPNYVKPDTLILSRDNASDAVRISGTMILDIQSFDCHNAIMTKDLRKTLKSEQYPKLSIKFISLTRYPLNTAGETEVKGAVTIELAGVSKRFDVDYKCIPDGAKNITLIGTKQVNFSDFNITPPRKLGGMIKTNNQLLVEFILKARILN</sequence>
<dbReference type="InterPro" id="IPR036761">
    <property type="entry name" value="TTHA0802/YceI-like_sf"/>
</dbReference>
<dbReference type="AlphaFoldDB" id="A0A4R6T1E0"/>
<protein>
    <submittedName>
        <fullName evidence="2">YceI-like domain-containing protein</fullName>
    </submittedName>
</protein>
<dbReference type="Proteomes" id="UP000295620">
    <property type="component" value="Unassembled WGS sequence"/>
</dbReference>
<proteinExistence type="predicted"/>
<accession>A0A4R6T1E0</accession>
<evidence type="ECO:0000313" key="2">
    <source>
        <dbReference type="EMBL" id="TDQ11438.1"/>
    </source>
</evidence>
<dbReference type="RefSeq" id="WP_133574512.1">
    <property type="nucleotide sequence ID" value="NZ_SNYC01000003.1"/>
</dbReference>
<feature type="domain" description="Lipid/polyisoprenoid-binding YceI-like" evidence="1">
    <location>
        <begin position="73"/>
        <end position="189"/>
    </location>
</feature>
<keyword evidence="3" id="KW-1185">Reference proteome</keyword>
<reference evidence="2 3" key="1">
    <citation type="submission" date="2019-03" db="EMBL/GenBank/DDBJ databases">
        <title>Genomic Encyclopedia of Archaeal and Bacterial Type Strains, Phase II (KMG-II): from individual species to whole genera.</title>
        <authorList>
            <person name="Goeker M."/>
        </authorList>
    </citation>
    <scope>NUCLEOTIDE SEQUENCE [LARGE SCALE GENOMIC DNA]</scope>
    <source>
        <strain evidence="2 3">DSM 19035</strain>
    </source>
</reference>
<dbReference type="EMBL" id="SNYC01000003">
    <property type="protein sequence ID" value="TDQ11438.1"/>
    <property type="molecule type" value="Genomic_DNA"/>
</dbReference>
<comment type="caution">
    <text evidence="2">The sequence shown here is derived from an EMBL/GenBank/DDBJ whole genome shotgun (WGS) entry which is preliminary data.</text>
</comment>
<evidence type="ECO:0000313" key="3">
    <source>
        <dbReference type="Proteomes" id="UP000295620"/>
    </source>
</evidence>
<dbReference type="SUPFAM" id="SSF101874">
    <property type="entry name" value="YceI-like"/>
    <property type="match status" value="1"/>
</dbReference>
<dbReference type="Gene3D" id="2.40.128.110">
    <property type="entry name" value="Lipid/polyisoprenoid-binding, YceI-like"/>
    <property type="match status" value="1"/>
</dbReference>
<evidence type="ECO:0000259" key="1">
    <source>
        <dbReference type="Pfam" id="PF04264"/>
    </source>
</evidence>
<dbReference type="InterPro" id="IPR007372">
    <property type="entry name" value="Lipid/polyisoprenoid-bd_YceI"/>
</dbReference>
<dbReference type="OrthoDB" id="9794147at2"/>
<name>A0A4R6T1E0_9SPHI</name>
<dbReference type="Pfam" id="PF04264">
    <property type="entry name" value="YceI"/>
    <property type="match status" value="1"/>
</dbReference>
<gene>
    <name evidence="2" type="ORF">ATK78_0560</name>
</gene>
<organism evidence="2 3">
    <name type="scientific">Pedobacter metabolipauper</name>
    <dbReference type="NCBI Taxonomy" id="425513"/>
    <lineage>
        <taxon>Bacteria</taxon>
        <taxon>Pseudomonadati</taxon>
        <taxon>Bacteroidota</taxon>
        <taxon>Sphingobacteriia</taxon>
        <taxon>Sphingobacteriales</taxon>
        <taxon>Sphingobacteriaceae</taxon>
        <taxon>Pedobacter</taxon>
    </lineage>
</organism>